<dbReference type="Gene3D" id="3.20.20.140">
    <property type="entry name" value="Metal-dependent hydrolases"/>
    <property type="match status" value="1"/>
</dbReference>
<evidence type="ECO:0000256" key="1">
    <source>
        <dbReference type="SAM" id="SignalP"/>
    </source>
</evidence>
<feature type="signal peptide" evidence="1">
    <location>
        <begin position="1"/>
        <end position="21"/>
    </location>
</feature>
<keyword evidence="1" id="KW-0732">Signal</keyword>
<keyword evidence="4" id="KW-1185">Reference proteome</keyword>
<dbReference type="InterPro" id="IPR033932">
    <property type="entry name" value="YtcJ-like"/>
</dbReference>
<evidence type="ECO:0000259" key="2">
    <source>
        <dbReference type="Pfam" id="PF07969"/>
    </source>
</evidence>
<dbReference type="Proteomes" id="UP000199071">
    <property type="component" value="Unassembled WGS sequence"/>
</dbReference>
<dbReference type="OrthoDB" id="9811399at2"/>
<evidence type="ECO:0000313" key="3">
    <source>
        <dbReference type="EMBL" id="SDB30513.1"/>
    </source>
</evidence>
<dbReference type="EMBL" id="FMXQ01000004">
    <property type="protein sequence ID" value="SDB30513.1"/>
    <property type="molecule type" value="Genomic_DNA"/>
</dbReference>
<dbReference type="PANTHER" id="PTHR22642:SF2">
    <property type="entry name" value="PROTEIN LONG AFTER FAR-RED 3"/>
    <property type="match status" value="1"/>
</dbReference>
<evidence type="ECO:0000313" key="4">
    <source>
        <dbReference type="Proteomes" id="UP000199071"/>
    </source>
</evidence>
<sequence>MKNACLSTVLALSMLPCAAFAQDVADTIYSGGPILTIDDSDPVAEAVAVKDGRIIAVGALNDVMAHQDDQTRMVGLSGRAMLPGFVDSHGHVVMGGLQALSANLLAPPDGEVADIASLQATLRSWAEENAEAVDKVKMIVGFGYDNAQLVELRHPTKEDLDAVSTDLPIIIVHQSGHLGVANSRALELAGIDASTPDPAGGVIQRGADGEPSGVLEEYAFFAVLVPMIGELGPDGLTAFARAGADLWASFGYTTAQDGRSSAGIVKALNAVDASGDLPVDVVAYPDVLEDRAFIEANVSMDYAGKVRVGGCKLTIDGSPQGFTALRDRPYYDPVGDYPPGYAGYASVTMEQVQDAVNWCYEHGFQILTHANGEGASDMLIAAIGAAQAEYGDPGNRPVLIHGQFLREDQIDSYKRLGVFPSLFPMHTFYWGDWHRDHTVGPVNAENISPTGWVRQRDMMFGSHHDAPVAFPDSMRILSATVTRRTRSGDILGPHQRVDVLTALKAMTIWPAYQHFEEDRKGSIEVGKLADFVILSDDPTAVDPETLADLQVLVTIKDDTVIYEADEEERRGDLVPSLPFSGGDPEVAHQFLHAMYEGMSQIAQ</sequence>
<proteinExistence type="predicted"/>
<dbReference type="STRING" id="665467.SAMN02982931_02315"/>
<dbReference type="CDD" id="cd01300">
    <property type="entry name" value="YtcJ_like"/>
    <property type="match status" value="1"/>
</dbReference>
<reference evidence="3 4" key="1">
    <citation type="submission" date="2016-10" db="EMBL/GenBank/DDBJ databases">
        <authorList>
            <person name="de Groot N.N."/>
        </authorList>
    </citation>
    <scope>NUCLEOTIDE SEQUENCE [LARGE SCALE GENOMIC DNA]</scope>
    <source>
        <strain evidence="3 4">ATCC 35022</strain>
    </source>
</reference>
<protein>
    <recommendedName>
        <fullName evidence="2">Amidohydrolase 3 domain-containing protein</fullName>
    </recommendedName>
</protein>
<dbReference type="SUPFAM" id="SSF51338">
    <property type="entry name" value="Composite domain of metallo-dependent hydrolases"/>
    <property type="match status" value="1"/>
</dbReference>
<accession>A0A1G6CCD5</accession>
<dbReference type="AlphaFoldDB" id="A0A1G6CCD5"/>
<feature type="chain" id="PRO_5011700775" description="Amidohydrolase 3 domain-containing protein" evidence="1">
    <location>
        <begin position="22"/>
        <end position="603"/>
    </location>
</feature>
<organism evidence="3 4">
    <name type="scientific">Bauldia litoralis</name>
    <dbReference type="NCBI Taxonomy" id="665467"/>
    <lineage>
        <taxon>Bacteria</taxon>
        <taxon>Pseudomonadati</taxon>
        <taxon>Pseudomonadota</taxon>
        <taxon>Alphaproteobacteria</taxon>
        <taxon>Hyphomicrobiales</taxon>
        <taxon>Kaistiaceae</taxon>
        <taxon>Bauldia</taxon>
    </lineage>
</organism>
<dbReference type="SUPFAM" id="SSF51556">
    <property type="entry name" value="Metallo-dependent hydrolases"/>
    <property type="match status" value="1"/>
</dbReference>
<dbReference type="Gene3D" id="2.30.40.10">
    <property type="entry name" value="Urease, subunit C, domain 1"/>
    <property type="match status" value="1"/>
</dbReference>
<dbReference type="Pfam" id="PF07969">
    <property type="entry name" value="Amidohydro_3"/>
    <property type="match status" value="1"/>
</dbReference>
<dbReference type="InterPro" id="IPR013108">
    <property type="entry name" value="Amidohydro_3"/>
</dbReference>
<dbReference type="Gene3D" id="3.10.310.70">
    <property type="match status" value="1"/>
</dbReference>
<dbReference type="GO" id="GO:0016810">
    <property type="term" value="F:hydrolase activity, acting on carbon-nitrogen (but not peptide) bonds"/>
    <property type="evidence" value="ECO:0007669"/>
    <property type="project" value="InterPro"/>
</dbReference>
<dbReference type="PANTHER" id="PTHR22642">
    <property type="entry name" value="IMIDAZOLONEPROPIONASE"/>
    <property type="match status" value="1"/>
</dbReference>
<dbReference type="InterPro" id="IPR032466">
    <property type="entry name" value="Metal_Hydrolase"/>
</dbReference>
<feature type="domain" description="Amidohydrolase 3" evidence="2">
    <location>
        <begin position="74"/>
        <end position="562"/>
    </location>
</feature>
<name>A0A1G6CCD5_9HYPH</name>
<dbReference type="InterPro" id="IPR011059">
    <property type="entry name" value="Metal-dep_hydrolase_composite"/>
</dbReference>
<gene>
    <name evidence="3" type="ORF">SAMN02982931_02315</name>
</gene>